<dbReference type="EMBL" id="FSHM01000004">
    <property type="protein sequence ID" value="SIB19920.1"/>
    <property type="molecule type" value="Genomic_DNA"/>
</dbReference>
<dbReference type="Proteomes" id="UP000185210">
    <property type="component" value="Unassembled WGS sequence"/>
</dbReference>
<gene>
    <name evidence="1" type="ORF">SAMEA2070301_03206</name>
</gene>
<proteinExistence type="predicted"/>
<comment type="caution">
    <text evidence="1">The sequence shown here is derived from an EMBL/GenBank/DDBJ whole genome shotgun (WGS) entry which is preliminary data.</text>
</comment>
<accession>A0AB38D1E3</accession>
<reference evidence="1 2" key="1">
    <citation type="submission" date="2016-11" db="EMBL/GenBank/DDBJ databases">
        <authorList>
            <consortium name="Pathogen Informatics"/>
        </authorList>
    </citation>
    <scope>NUCLEOTIDE SEQUENCE [LARGE SCALE GENOMIC DNA]</scope>
    <source>
        <strain evidence="1 2">104</strain>
    </source>
</reference>
<dbReference type="AlphaFoldDB" id="A0AB38D1E3"/>
<name>A0AB38D1E3_9MYCO</name>
<sequence>MGRECSSRPVWCAQHQHEKGYNMARICYHTNESYFSRDHQGYSVAKITENVAGYEPLPGHHRQLSDAVAIADGLNKEQGLTQDDVSYIVASSMRLGTL</sequence>
<organism evidence="1 2">
    <name type="scientific">Mycobacteroides abscessus subsp. abscessus</name>
    <dbReference type="NCBI Taxonomy" id="1185650"/>
    <lineage>
        <taxon>Bacteria</taxon>
        <taxon>Bacillati</taxon>
        <taxon>Actinomycetota</taxon>
        <taxon>Actinomycetes</taxon>
        <taxon>Mycobacteriales</taxon>
        <taxon>Mycobacteriaceae</taxon>
        <taxon>Mycobacteroides</taxon>
        <taxon>Mycobacteroides abscessus</taxon>
    </lineage>
</organism>
<protein>
    <submittedName>
        <fullName evidence="1">Uncharacterized protein</fullName>
    </submittedName>
</protein>
<evidence type="ECO:0000313" key="1">
    <source>
        <dbReference type="EMBL" id="SIB19920.1"/>
    </source>
</evidence>
<evidence type="ECO:0000313" key="2">
    <source>
        <dbReference type="Proteomes" id="UP000185210"/>
    </source>
</evidence>